<reference evidence="4" key="1">
    <citation type="journal article" date="2023" name="Mol. Phylogenet. Evol.">
        <title>Genome-scale phylogeny and comparative genomics of the fungal order Sordariales.</title>
        <authorList>
            <person name="Hensen N."/>
            <person name="Bonometti L."/>
            <person name="Westerberg I."/>
            <person name="Brannstrom I.O."/>
            <person name="Guillou S."/>
            <person name="Cros-Aarteil S."/>
            <person name="Calhoun S."/>
            <person name="Haridas S."/>
            <person name="Kuo A."/>
            <person name="Mondo S."/>
            <person name="Pangilinan J."/>
            <person name="Riley R."/>
            <person name="LaButti K."/>
            <person name="Andreopoulos B."/>
            <person name="Lipzen A."/>
            <person name="Chen C."/>
            <person name="Yan M."/>
            <person name="Daum C."/>
            <person name="Ng V."/>
            <person name="Clum A."/>
            <person name="Steindorff A."/>
            <person name="Ohm R.A."/>
            <person name="Martin F."/>
            <person name="Silar P."/>
            <person name="Natvig D.O."/>
            <person name="Lalanne C."/>
            <person name="Gautier V."/>
            <person name="Ament-Velasquez S.L."/>
            <person name="Kruys A."/>
            <person name="Hutchinson M.I."/>
            <person name="Powell A.J."/>
            <person name="Barry K."/>
            <person name="Miller A.N."/>
            <person name="Grigoriev I.V."/>
            <person name="Debuchy R."/>
            <person name="Gladieux P."/>
            <person name="Hiltunen Thoren M."/>
            <person name="Johannesson H."/>
        </authorList>
    </citation>
    <scope>NUCLEOTIDE SEQUENCE</scope>
    <source>
        <strain evidence="4">CBS 141.50</strain>
    </source>
</reference>
<dbReference type="SMART" id="SM00248">
    <property type="entry name" value="ANK"/>
    <property type="match status" value="12"/>
</dbReference>
<dbReference type="PRINTS" id="PR01415">
    <property type="entry name" value="ANKYRIN"/>
</dbReference>
<gene>
    <name evidence="4" type="ORF">C8A04DRAFT_28941</name>
</gene>
<feature type="repeat" description="ANK" evidence="3">
    <location>
        <begin position="557"/>
        <end position="589"/>
    </location>
</feature>
<dbReference type="EMBL" id="MU853587">
    <property type="protein sequence ID" value="KAK4143304.1"/>
    <property type="molecule type" value="Genomic_DNA"/>
</dbReference>
<dbReference type="SUPFAM" id="SSF48403">
    <property type="entry name" value="Ankyrin repeat"/>
    <property type="match status" value="3"/>
</dbReference>
<evidence type="ECO:0000313" key="4">
    <source>
        <dbReference type="EMBL" id="KAK4143304.1"/>
    </source>
</evidence>
<dbReference type="PROSITE" id="PS50297">
    <property type="entry name" value="ANK_REP_REGION"/>
    <property type="match status" value="5"/>
</dbReference>
<dbReference type="InterPro" id="IPR036770">
    <property type="entry name" value="Ankyrin_rpt-contain_sf"/>
</dbReference>
<evidence type="ECO:0000256" key="1">
    <source>
        <dbReference type="ARBA" id="ARBA00022737"/>
    </source>
</evidence>
<comment type="caution">
    <text evidence="4">The sequence shown here is derived from an EMBL/GenBank/DDBJ whole genome shotgun (WGS) entry which is preliminary data.</text>
</comment>
<evidence type="ECO:0000313" key="5">
    <source>
        <dbReference type="Proteomes" id="UP001302676"/>
    </source>
</evidence>
<feature type="repeat" description="ANK" evidence="3">
    <location>
        <begin position="454"/>
        <end position="474"/>
    </location>
</feature>
<keyword evidence="5" id="KW-1185">Reference proteome</keyword>
<dbReference type="AlphaFoldDB" id="A0AAN6ZMQ1"/>
<protein>
    <submittedName>
        <fullName evidence="4">Ankyrin repeat-containing domain protein</fullName>
    </submittedName>
</protein>
<name>A0AAN6ZMQ1_9PEZI</name>
<feature type="repeat" description="ANK" evidence="3">
    <location>
        <begin position="261"/>
        <end position="282"/>
    </location>
</feature>
<evidence type="ECO:0000256" key="3">
    <source>
        <dbReference type="PROSITE-ProRule" id="PRU00023"/>
    </source>
</evidence>
<feature type="repeat" description="ANK" evidence="3">
    <location>
        <begin position="731"/>
        <end position="763"/>
    </location>
</feature>
<accession>A0AAN6ZMQ1</accession>
<dbReference type="PANTHER" id="PTHR24123:SF33">
    <property type="entry name" value="PROTEIN HOS4"/>
    <property type="match status" value="1"/>
</dbReference>
<reference evidence="4" key="2">
    <citation type="submission" date="2023-05" db="EMBL/GenBank/DDBJ databases">
        <authorList>
            <consortium name="Lawrence Berkeley National Laboratory"/>
            <person name="Steindorff A."/>
            <person name="Hensen N."/>
            <person name="Bonometti L."/>
            <person name="Westerberg I."/>
            <person name="Brannstrom I.O."/>
            <person name="Guillou S."/>
            <person name="Cros-Aarteil S."/>
            <person name="Calhoun S."/>
            <person name="Haridas S."/>
            <person name="Kuo A."/>
            <person name="Mondo S."/>
            <person name="Pangilinan J."/>
            <person name="Riley R."/>
            <person name="Labutti K."/>
            <person name="Andreopoulos B."/>
            <person name="Lipzen A."/>
            <person name="Chen C."/>
            <person name="Yanf M."/>
            <person name="Daum C."/>
            <person name="Ng V."/>
            <person name="Clum A."/>
            <person name="Ohm R."/>
            <person name="Martin F."/>
            <person name="Silar P."/>
            <person name="Natvig D."/>
            <person name="Lalanne C."/>
            <person name="Gautier V."/>
            <person name="Ament-Velasquez S.L."/>
            <person name="Kruys A."/>
            <person name="Hutchinson M.I."/>
            <person name="Powell A.J."/>
            <person name="Barry K."/>
            <person name="Miller A.N."/>
            <person name="Grigoriev I.V."/>
            <person name="Debuchy R."/>
            <person name="Gladieux P."/>
            <person name="Thoren M.H."/>
            <person name="Johannesson H."/>
        </authorList>
    </citation>
    <scope>NUCLEOTIDE SEQUENCE</scope>
    <source>
        <strain evidence="4">CBS 141.50</strain>
    </source>
</reference>
<organism evidence="4 5">
    <name type="scientific">Dichotomopilus funicola</name>
    <dbReference type="NCBI Taxonomy" id="1934379"/>
    <lineage>
        <taxon>Eukaryota</taxon>
        <taxon>Fungi</taxon>
        <taxon>Dikarya</taxon>
        <taxon>Ascomycota</taxon>
        <taxon>Pezizomycotina</taxon>
        <taxon>Sordariomycetes</taxon>
        <taxon>Sordariomycetidae</taxon>
        <taxon>Sordariales</taxon>
        <taxon>Chaetomiaceae</taxon>
        <taxon>Dichotomopilus</taxon>
    </lineage>
</organism>
<dbReference type="RefSeq" id="XP_062636675.1">
    <property type="nucleotide sequence ID" value="XM_062780835.1"/>
</dbReference>
<dbReference type="Pfam" id="PF12796">
    <property type="entry name" value="Ank_2"/>
    <property type="match status" value="3"/>
</dbReference>
<dbReference type="Proteomes" id="UP001302676">
    <property type="component" value="Unassembled WGS sequence"/>
</dbReference>
<dbReference type="PROSITE" id="PS50088">
    <property type="entry name" value="ANK_REPEAT"/>
    <property type="match status" value="5"/>
</dbReference>
<proteinExistence type="predicted"/>
<keyword evidence="1" id="KW-0677">Repeat</keyword>
<feature type="repeat" description="ANK" evidence="3">
    <location>
        <begin position="228"/>
        <end position="260"/>
    </location>
</feature>
<dbReference type="InterPro" id="IPR051165">
    <property type="entry name" value="Multifunctional_ANK_Repeat"/>
</dbReference>
<dbReference type="Pfam" id="PF00023">
    <property type="entry name" value="Ank"/>
    <property type="match status" value="2"/>
</dbReference>
<dbReference type="Gene3D" id="1.25.40.20">
    <property type="entry name" value="Ankyrin repeat-containing domain"/>
    <property type="match status" value="4"/>
</dbReference>
<sequence length="807" mass="88731">MSDKNQLALGKVFEDESAIKFWLTFVALLLDAAETSRQEILGAMSTETLPDGSVLRSLAASQGAFHAEMREKFGLVEGEEFFMIRLPALVLGNPTERDKFAAELSSPSSAVWEFYRQFADVMSVALEYDDKAIIDKALELSGWDAISGGDETLTTVGLHSWSTLHAAAEHGSLEVIEKILESIHEDEISNLALSPRSPVFIAASHGFHLVVKQLLSVGIPVDGVDEYSGRTALHIASSLGCQRTVDILLREGADVTSVHKYGDFPLHLAIRHGHTHIAEQLLGRFPAVPQRTPSLSHEGSVASPADDDDVDNFDTIYNMDSMDNMSMDDNMGMGDDKIPNMDIVYQVVHNYGNTKGVSILMEAATGNLPELCSMALSRGVYPNFTDANGRIALHRAAKVGSVAMVKDLLSKNSIRSPGTRIDKCIPIHYACYRGFTEVVGLLAGVSDLSAKDIRGHTPLAAAAAAGHLDVVRLLYGHYNDDFDTVRALIAAAKQGQLHVMEYLLDSGCPVDGAGKDGSRGLPGNRLIPLLNLDPSKNSRAMQLLLARGADPDLVEETCKTALRTAASTGAYEAVKLLLDRGAKPDVETCETPLCEAIDLGRPNIVRLLLRRNARMRRPIWRDPYRTLLDFAMGESTRDVVAVLLDFYAKGKHEDRLTPSKALKDAMKISRMDFVELIFNHWLFVPEATTEASKAEAIQALVTYENVGPLRLLVQHPAMKKAINTDALGESKLGTPLHAAMLAGQQHAVDILMEAGADPNIHLDWKYYHCQSGPIDFDLCFKCYQHEHDIYFSNYEYEERQARDFRVY</sequence>
<evidence type="ECO:0000256" key="2">
    <source>
        <dbReference type="ARBA" id="ARBA00023043"/>
    </source>
</evidence>
<dbReference type="PANTHER" id="PTHR24123">
    <property type="entry name" value="ANKYRIN REPEAT-CONTAINING"/>
    <property type="match status" value="1"/>
</dbReference>
<dbReference type="GeneID" id="87817448"/>
<keyword evidence="2 3" id="KW-0040">ANK repeat</keyword>
<dbReference type="InterPro" id="IPR002110">
    <property type="entry name" value="Ankyrin_rpt"/>
</dbReference>